<keyword evidence="2" id="KW-0342">GTP-binding</keyword>
<evidence type="ECO:0000313" key="7">
    <source>
        <dbReference type="Proteomes" id="UP001168821"/>
    </source>
</evidence>
<feature type="domain" description="GB1/RHD3-type G" evidence="5">
    <location>
        <begin position="35"/>
        <end position="280"/>
    </location>
</feature>
<dbReference type="GO" id="GO:0005525">
    <property type="term" value="F:GTP binding"/>
    <property type="evidence" value="ECO:0007669"/>
    <property type="project" value="UniProtKB-KW"/>
</dbReference>
<dbReference type="Gene3D" id="1.20.58.420">
    <property type="entry name" value="AHSP"/>
    <property type="match status" value="1"/>
</dbReference>
<accession>A0AA38HP28</accession>
<dbReference type="InterPro" id="IPR030386">
    <property type="entry name" value="G_GB1_RHD3_dom"/>
</dbReference>
<comment type="caution">
    <text evidence="6">The sequence shown here is derived from an EMBL/GenBank/DDBJ whole genome shotgun (WGS) entry which is preliminary data.</text>
</comment>
<evidence type="ECO:0000256" key="3">
    <source>
        <dbReference type="PROSITE-ProRule" id="PRU01052"/>
    </source>
</evidence>
<evidence type="ECO:0000256" key="4">
    <source>
        <dbReference type="SAM" id="MobiDB-lite"/>
    </source>
</evidence>
<evidence type="ECO:0000313" key="6">
    <source>
        <dbReference type="EMBL" id="KAJ3641146.1"/>
    </source>
</evidence>
<organism evidence="6 7">
    <name type="scientific">Zophobas morio</name>
    <dbReference type="NCBI Taxonomy" id="2755281"/>
    <lineage>
        <taxon>Eukaryota</taxon>
        <taxon>Metazoa</taxon>
        <taxon>Ecdysozoa</taxon>
        <taxon>Arthropoda</taxon>
        <taxon>Hexapoda</taxon>
        <taxon>Insecta</taxon>
        <taxon>Pterygota</taxon>
        <taxon>Neoptera</taxon>
        <taxon>Endopterygota</taxon>
        <taxon>Coleoptera</taxon>
        <taxon>Polyphaga</taxon>
        <taxon>Cucujiformia</taxon>
        <taxon>Tenebrionidae</taxon>
        <taxon>Zophobas</taxon>
    </lineage>
</organism>
<dbReference type="GO" id="GO:0003924">
    <property type="term" value="F:GTPase activity"/>
    <property type="evidence" value="ECO:0007669"/>
    <property type="project" value="InterPro"/>
</dbReference>
<dbReference type="PANTHER" id="PTHR10751">
    <property type="entry name" value="GUANYLATE BINDING PROTEIN"/>
    <property type="match status" value="1"/>
</dbReference>
<evidence type="ECO:0000256" key="2">
    <source>
        <dbReference type="ARBA" id="ARBA00023134"/>
    </source>
</evidence>
<comment type="similarity">
    <text evidence="3">Belongs to the TRAFAC class dynamin-like GTPase superfamily. GB1/RHD3 GTPase family.</text>
</comment>
<dbReference type="SUPFAM" id="SSF52540">
    <property type="entry name" value="P-loop containing nucleoside triphosphate hydrolases"/>
    <property type="match status" value="1"/>
</dbReference>
<reference evidence="6" key="1">
    <citation type="journal article" date="2023" name="G3 (Bethesda)">
        <title>Whole genome assemblies of Zophobas morio and Tenebrio molitor.</title>
        <authorList>
            <person name="Kaur S."/>
            <person name="Stinson S.A."/>
            <person name="diCenzo G.C."/>
        </authorList>
    </citation>
    <scope>NUCLEOTIDE SEQUENCE</scope>
    <source>
        <strain evidence="6">QUZm001</strain>
    </source>
</reference>
<feature type="compositionally biased region" description="Basic residues" evidence="4">
    <location>
        <begin position="485"/>
        <end position="495"/>
    </location>
</feature>
<evidence type="ECO:0000256" key="1">
    <source>
        <dbReference type="ARBA" id="ARBA00022741"/>
    </source>
</evidence>
<dbReference type="PROSITE" id="PS51715">
    <property type="entry name" value="G_GB1_RHD3"/>
    <property type="match status" value="1"/>
</dbReference>
<dbReference type="Gene3D" id="3.40.50.300">
    <property type="entry name" value="P-loop containing nucleotide triphosphate hydrolases"/>
    <property type="match status" value="1"/>
</dbReference>
<dbReference type="AlphaFoldDB" id="A0AA38HP28"/>
<dbReference type="InterPro" id="IPR015894">
    <property type="entry name" value="Guanylate-bd_N"/>
</dbReference>
<dbReference type="EMBL" id="JALNTZ010000009">
    <property type="protein sequence ID" value="KAJ3641146.1"/>
    <property type="molecule type" value="Genomic_DNA"/>
</dbReference>
<name>A0AA38HP28_9CUCU</name>
<gene>
    <name evidence="6" type="ORF">Zmor_027663</name>
</gene>
<dbReference type="Proteomes" id="UP001168821">
    <property type="component" value="Unassembled WGS sequence"/>
</dbReference>
<sequence>MEHPHPLQLFEADENNKIILNPDVLKILKSANIKNKKVCVYSIAGVFREGKSFLLNFLVHYFKNENEENWLQTKKTLTKAFPFRPGFERETVGVLMWSEIFTTKRANGDEVAVIILDTQGTFDHKTASAEYTAFFALSVLVSSVQMYNLKDEINMDHLKALQLFSGYGKMFTNSSSEQPFQKLVFVVRDWKYDHEYPLGAEGGTKYLETVFKKQKLSNKEELLEIQQSIEENFEEVKCFVLPHPGKAVTGVDFQGHFKDVSKDFLKHAQDLVETLVSPQNLVVKNVNNEEISAEGLANLLETLSLSFEDGKRPDVADIFIVVAEFHWDVLTTKCVTMYKELLKSCKSEKQAEQNKQKVLEEFQKSRKMGNKLLQRVKENQLINELEELFQKYQNNQSFLGKMATDARIYVMAAVVLITSINYRKWTKVLLKNTLNINKKYFKKMVVDTLSQVIANVIESFGKTEKRKKKSVRKSSDEDEETTKSDKRKKKSSKKKSDRDEENTVLQKKEEKIGGRGELMSQSLKFLQVDDLINFLRMLLKA</sequence>
<keyword evidence="7" id="KW-1185">Reference proteome</keyword>
<evidence type="ECO:0000259" key="5">
    <source>
        <dbReference type="PROSITE" id="PS51715"/>
    </source>
</evidence>
<proteinExistence type="inferred from homology"/>
<dbReference type="Pfam" id="PF02263">
    <property type="entry name" value="GBP"/>
    <property type="match status" value="1"/>
</dbReference>
<feature type="region of interest" description="Disordered" evidence="4">
    <location>
        <begin position="467"/>
        <end position="511"/>
    </location>
</feature>
<dbReference type="InterPro" id="IPR027417">
    <property type="entry name" value="P-loop_NTPase"/>
</dbReference>
<protein>
    <recommendedName>
        <fullName evidence="5">GB1/RHD3-type G domain-containing protein</fullName>
    </recommendedName>
</protein>
<keyword evidence="1" id="KW-0547">Nucleotide-binding</keyword>